<proteinExistence type="predicted"/>
<sequence length="211" mass="24716">TRENEFNLVHQAKLFTTEVERLNEVLAKADNYPDNFNTQADILREQLLTAENQLLCCEERCDELSYILESLRDEQKMLQRDYGRMPKEEETEKLRRQLERSCEEIRSETAKRCGEGRQLAQSLKDAQQTIQEEEKLVTITHVQLETLREEVSEASLLPLQYTKEADKLRKQKEEAEHLRDESTLEADQLKVEIETLEACRVQLDMESAKLG</sequence>
<name>A0A8J4T8U2_9TREM</name>
<keyword evidence="3" id="KW-1185">Reference proteome</keyword>
<evidence type="ECO:0000256" key="1">
    <source>
        <dbReference type="SAM" id="Coils"/>
    </source>
</evidence>
<evidence type="ECO:0000313" key="3">
    <source>
        <dbReference type="Proteomes" id="UP000748531"/>
    </source>
</evidence>
<dbReference type="EMBL" id="LUCH01010520">
    <property type="protein sequence ID" value="KAF5395757.1"/>
    <property type="molecule type" value="Genomic_DNA"/>
</dbReference>
<dbReference type="AlphaFoldDB" id="A0A8J4T8U2"/>
<gene>
    <name evidence="2" type="ORF">PHET_11723</name>
</gene>
<dbReference type="Proteomes" id="UP000748531">
    <property type="component" value="Unassembled WGS sequence"/>
</dbReference>
<evidence type="ECO:0000313" key="2">
    <source>
        <dbReference type="EMBL" id="KAF5395757.1"/>
    </source>
</evidence>
<feature type="coiled-coil region" evidence="1">
    <location>
        <begin position="161"/>
        <end position="206"/>
    </location>
</feature>
<feature type="non-terminal residue" evidence="2">
    <location>
        <position position="1"/>
    </location>
</feature>
<protein>
    <submittedName>
        <fullName evidence="2">Coiled-coil domain-containing protein</fullName>
    </submittedName>
</protein>
<organism evidence="2 3">
    <name type="scientific">Paragonimus heterotremus</name>
    <dbReference type="NCBI Taxonomy" id="100268"/>
    <lineage>
        <taxon>Eukaryota</taxon>
        <taxon>Metazoa</taxon>
        <taxon>Spiralia</taxon>
        <taxon>Lophotrochozoa</taxon>
        <taxon>Platyhelminthes</taxon>
        <taxon>Trematoda</taxon>
        <taxon>Digenea</taxon>
        <taxon>Plagiorchiida</taxon>
        <taxon>Troglotremata</taxon>
        <taxon>Troglotrematidae</taxon>
        <taxon>Paragonimus</taxon>
    </lineage>
</organism>
<feature type="non-terminal residue" evidence="2">
    <location>
        <position position="211"/>
    </location>
</feature>
<comment type="caution">
    <text evidence="2">The sequence shown here is derived from an EMBL/GenBank/DDBJ whole genome shotgun (WGS) entry which is preliminary data.</text>
</comment>
<feature type="coiled-coil region" evidence="1">
    <location>
        <begin position="88"/>
        <end position="136"/>
    </location>
</feature>
<reference evidence="2" key="1">
    <citation type="submission" date="2019-05" db="EMBL/GenBank/DDBJ databases">
        <title>Annotation for the trematode Paragonimus heterotremus.</title>
        <authorList>
            <person name="Choi Y.-J."/>
        </authorList>
    </citation>
    <scope>NUCLEOTIDE SEQUENCE</scope>
    <source>
        <strain evidence="2">LC</strain>
    </source>
</reference>
<accession>A0A8J4T8U2</accession>
<dbReference type="OrthoDB" id="10262929at2759"/>
<keyword evidence="1" id="KW-0175">Coiled coil</keyword>